<accession>A0A4V3ISL0</accession>
<dbReference type="Proteomes" id="UP000298170">
    <property type="component" value="Unassembled WGS sequence"/>
</dbReference>
<protein>
    <submittedName>
        <fullName evidence="2">Aminoglycoside phosphotransferase family protein</fullName>
    </submittedName>
</protein>
<dbReference type="RefSeq" id="WP_134514747.1">
    <property type="nucleotide sequence ID" value="NZ_SOHJ01000009.1"/>
</dbReference>
<dbReference type="OrthoDB" id="2570531at2"/>
<dbReference type="InterPro" id="IPR002575">
    <property type="entry name" value="Aminoglycoside_PTrfase"/>
</dbReference>
<dbReference type="GO" id="GO:0016740">
    <property type="term" value="F:transferase activity"/>
    <property type="evidence" value="ECO:0007669"/>
    <property type="project" value="UniProtKB-KW"/>
</dbReference>
<gene>
    <name evidence="2" type="ORF">E3T39_09670</name>
</gene>
<dbReference type="Pfam" id="PF01636">
    <property type="entry name" value="APH"/>
    <property type="match status" value="1"/>
</dbReference>
<evidence type="ECO:0000259" key="1">
    <source>
        <dbReference type="Pfam" id="PF01636"/>
    </source>
</evidence>
<dbReference type="SUPFAM" id="SSF56112">
    <property type="entry name" value="Protein kinase-like (PK-like)"/>
    <property type="match status" value="1"/>
</dbReference>
<dbReference type="AlphaFoldDB" id="A0A4V3ISL0"/>
<dbReference type="Gene3D" id="3.90.1200.10">
    <property type="match status" value="1"/>
</dbReference>
<proteinExistence type="predicted"/>
<dbReference type="Gene3D" id="3.30.200.20">
    <property type="entry name" value="Phosphorylase Kinase, domain 1"/>
    <property type="match status" value="1"/>
</dbReference>
<reference evidence="2 3" key="1">
    <citation type="submission" date="2019-03" db="EMBL/GenBank/DDBJ databases">
        <title>Genomics of glacier-inhabiting Cryobacterium strains.</title>
        <authorList>
            <person name="Liu Q."/>
            <person name="Xin Y.-H."/>
        </authorList>
    </citation>
    <scope>NUCLEOTIDE SEQUENCE [LARGE SCALE GENOMIC DNA]</scope>
    <source>
        <strain evidence="2 3">Sr39</strain>
    </source>
</reference>
<evidence type="ECO:0000313" key="2">
    <source>
        <dbReference type="EMBL" id="TFD59937.1"/>
    </source>
</evidence>
<sequence>MTDHHQPRLTWPELPASIHSAVENLLGGCVVEAHSQANGFSPGSADRVRANNGRSAFVKAVSRERNSDTVDLHRRELAVLRMLPESLSVPRLLGSFDDGEWVALVIESIDGVHPSEAPTLPEILAVLSALESLPTIRGCAGWAGVPDATAELVSAFAGWRSIRSEGRAVSLPACAYQHLDELEQLAASAVRAVDGNYLLHLDLRSDNILLDDTGRAWLVDWPWAGVGVRWLDALTFLLDARLRGSDADVEEIIATHPLFAEADDHAINAVLSGLTAYFLDAAQKPAPSNMPTLRAFQLSEGLAGLSWLGERLGWMADG</sequence>
<dbReference type="EMBL" id="SOHJ01000009">
    <property type="protein sequence ID" value="TFD59937.1"/>
    <property type="molecule type" value="Genomic_DNA"/>
</dbReference>
<dbReference type="InterPro" id="IPR011009">
    <property type="entry name" value="Kinase-like_dom_sf"/>
</dbReference>
<keyword evidence="3" id="KW-1185">Reference proteome</keyword>
<organism evidence="2 3">
    <name type="scientific">Cryobacterium suzukii</name>
    <dbReference type="NCBI Taxonomy" id="1259198"/>
    <lineage>
        <taxon>Bacteria</taxon>
        <taxon>Bacillati</taxon>
        <taxon>Actinomycetota</taxon>
        <taxon>Actinomycetes</taxon>
        <taxon>Micrococcales</taxon>
        <taxon>Microbacteriaceae</taxon>
        <taxon>Cryobacterium</taxon>
    </lineage>
</organism>
<evidence type="ECO:0000313" key="3">
    <source>
        <dbReference type="Proteomes" id="UP000298170"/>
    </source>
</evidence>
<feature type="domain" description="Aminoglycoside phosphotransferase" evidence="1">
    <location>
        <begin position="48"/>
        <end position="250"/>
    </location>
</feature>
<comment type="caution">
    <text evidence="2">The sequence shown here is derived from an EMBL/GenBank/DDBJ whole genome shotgun (WGS) entry which is preliminary data.</text>
</comment>
<keyword evidence="2" id="KW-0808">Transferase</keyword>
<name>A0A4V3ISL0_9MICO</name>